<dbReference type="Gene3D" id="3.40.850.10">
    <property type="entry name" value="Kinesin motor domain"/>
    <property type="match status" value="1"/>
</dbReference>
<dbReference type="GO" id="GO:0007018">
    <property type="term" value="P:microtubule-based movement"/>
    <property type="evidence" value="ECO:0007669"/>
    <property type="project" value="InterPro"/>
</dbReference>
<dbReference type="PANTHER" id="PTHR47972">
    <property type="entry name" value="KINESIN-LIKE PROTEIN KLP-3"/>
    <property type="match status" value="1"/>
</dbReference>
<keyword evidence="9" id="KW-1185">Reference proteome</keyword>
<proteinExistence type="inferred from homology"/>
<evidence type="ECO:0000256" key="2">
    <source>
        <dbReference type="ARBA" id="ARBA00022741"/>
    </source>
</evidence>
<dbReference type="InterPro" id="IPR036961">
    <property type="entry name" value="Kinesin_motor_dom_sf"/>
</dbReference>
<evidence type="ECO:0000313" key="9">
    <source>
        <dbReference type="Proteomes" id="UP000314986"/>
    </source>
</evidence>
<evidence type="ECO:0000256" key="5">
    <source>
        <dbReference type="PROSITE-ProRule" id="PRU00283"/>
    </source>
</evidence>
<reference evidence="8" key="5">
    <citation type="submission" date="2025-09" db="UniProtKB">
        <authorList>
            <consortium name="Ensembl"/>
        </authorList>
    </citation>
    <scope>IDENTIFICATION</scope>
</reference>
<dbReference type="Pfam" id="PF00225">
    <property type="entry name" value="Kinesin"/>
    <property type="match status" value="1"/>
</dbReference>
<reference evidence="9" key="1">
    <citation type="journal article" date="2006" name="Science">
        <title>Ancient noncoding elements conserved in the human genome.</title>
        <authorList>
            <person name="Venkatesh B."/>
            <person name="Kirkness E.F."/>
            <person name="Loh Y.H."/>
            <person name="Halpern A.L."/>
            <person name="Lee A.P."/>
            <person name="Johnson J."/>
            <person name="Dandona N."/>
            <person name="Viswanathan L.D."/>
            <person name="Tay A."/>
            <person name="Venter J.C."/>
            <person name="Strausberg R.L."/>
            <person name="Brenner S."/>
        </authorList>
    </citation>
    <scope>NUCLEOTIDE SEQUENCE [LARGE SCALE GENOMIC DNA]</scope>
</reference>
<dbReference type="PANTHER" id="PTHR47972:SF43">
    <property type="entry name" value="KINESIN-LIKE PROTEIN"/>
    <property type="match status" value="1"/>
</dbReference>
<dbReference type="Proteomes" id="UP000314986">
    <property type="component" value="Unassembled WGS sequence"/>
</dbReference>
<keyword evidence="6" id="KW-0493">Microtubule</keyword>
<name>A0A4W3GJD6_CALMI</name>
<keyword evidence="4" id="KW-0963">Cytoplasm</keyword>
<dbReference type="GO" id="GO:0005874">
    <property type="term" value="C:microtubule"/>
    <property type="evidence" value="ECO:0007669"/>
    <property type="project" value="UniProtKB-KW"/>
</dbReference>
<reference evidence="8" key="4">
    <citation type="submission" date="2025-08" db="UniProtKB">
        <authorList>
            <consortium name="Ensembl"/>
        </authorList>
    </citation>
    <scope>IDENTIFICATION</scope>
</reference>
<dbReference type="PROSITE" id="PS00411">
    <property type="entry name" value="KINESIN_MOTOR_1"/>
    <property type="match status" value="1"/>
</dbReference>
<sequence>ESYIGPGEGAAQVHQNVTRPKGLSYEERLHKLRLYSLEFRRWSSDLIEVFKMIKGFNRVDTEKLFPLVRESKTRCIILTLQPGHLRYVTQMVEVESPTTLRSLRECEERNRHLLEQVTHQGERCCQLEHQLRSSQETSSQLKYKVRVLYPCLEILQSECLNQRLTTMQPFLRSMKSDYNSLRSQVKSFSQFYEAAIIEAKKQVRAQHRERETHGCFPLSQDLSTHSGTVTILFSGNIRVLCRIKPLIQTDKKEEDTPTPVTLNPANDCRITVLYKARERSFELDKVFIPEATQEVVFEEIEPLVTSCIDGYNICIFAYGQTGSGKTYTMEGETDNPGINQRALRALFKEIETRTGTWSYTVSLNLVEIYNEHLRDLLGKDPQEKLEIKLNPDGSGHLHVPGLTLVEVKRFQDIRKVLALGRKNRVTQSTNMNERSSRSHVLLTVTVSGTEINTDTKTVGKMNLVDLAGSERVWKSGAEGERLKEAQNINKSLLALADVIQALRAKQNHVPFRNSKLTYLLQDSLGKGNKTVMVVQISSLEENVGETMCSLKFAQRVCKVELGPAARRVEATSYIFYLRYRKHLEYFVVRSV</sequence>
<dbReference type="GeneTree" id="ENSGT00940000154022"/>
<dbReference type="PROSITE" id="PS50067">
    <property type="entry name" value="KINESIN_MOTOR_2"/>
    <property type="match status" value="1"/>
</dbReference>
<dbReference type="InParanoid" id="A0A4W3GJD6"/>
<organism evidence="8 9">
    <name type="scientific">Callorhinchus milii</name>
    <name type="common">Ghost shark</name>
    <dbReference type="NCBI Taxonomy" id="7868"/>
    <lineage>
        <taxon>Eukaryota</taxon>
        <taxon>Metazoa</taxon>
        <taxon>Chordata</taxon>
        <taxon>Craniata</taxon>
        <taxon>Vertebrata</taxon>
        <taxon>Chondrichthyes</taxon>
        <taxon>Holocephali</taxon>
        <taxon>Chimaeriformes</taxon>
        <taxon>Callorhinchidae</taxon>
        <taxon>Callorhinchus</taxon>
    </lineage>
</organism>
<evidence type="ECO:0000256" key="1">
    <source>
        <dbReference type="ARBA" id="ARBA00004245"/>
    </source>
</evidence>
<reference evidence="9" key="2">
    <citation type="journal article" date="2007" name="PLoS Biol.">
        <title>Survey sequencing and comparative analysis of the elephant shark (Callorhinchus milii) genome.</title>
        <authorList>
            <person name="Venkatesh B."/>
            <person name="Kirkness E.F."/>
            <person name="Loh Y.H."/>
            <person name="Halpern A.L."/>
            <person name="Lee A.P."/>
            <person name="Johnson J."/>
            <person name="Dandona N."/>
            <person name="Viswanathan L.D."/>
            <person name="Tay A."/>
            <person name="Venter J.C."/>
            <person name="Strausberg R.L."/>
            <person name="Brenner S."/>
        </authorList>
    </citation>
    <scope>NUCLEOTIDE SEQUENCE [LARGE SCALE GENOMIC DNA]</scope>
</reference>
<dbReference type="InterPro" id="IPR001752">
    <property type="entry name" value="Kinesin_motor_dom"/>
</dbReference>
<reference evidence="9" key="3">
    <citation type="journal article" date="2014" name="Nature">
        <title>Elephant shark genome provides unique insights into gnathostome evolution.</title>
        <authorList>
            <consortium name="International Elephant Shark Genome Sequencing Consortium"/>
            <person name="Venkatesh B."/>
            <person name="Lee A.P."/>
            <person name="Ravi V."/>
            <person name="Maurya A.K."/>
            <person name="Lian M.M."/>
            <person name="Swann J.B."/>
            <person name="Ohta Y."/>
            <person name="Flajnik M.F."/>
            <person name="Sutoh Y."/>
            <person name="Kasahara M."/>
            <person name="Hoon S."/>
            <person name="Gangu V."/>
            <person name="Roy S.W."/>
            <person name="Irimia M."/>
            <person name="Korzh V."/>
            <person name="Kondrychyn I."/>
            <person name="Lim Z.W."/>
            <person name="Tay B.H."/>
            <person name="Tohari S."/>
            <person name="Kong K.W."/>
            <person name="Ho S."/>
            <person name="Lorente-Galdos B."/>
            <person name="Quilez J."/>
            <person name="Marques-Bonet T."/>
            <person name="Raney B.J."/>
            <person name="Ingham P.W."/>
            <person name="Tay A."/>
            <person name="Hillier L.W."/>
            <person name="Minx P."/>
            <person name="Boehm T."/>
            <person name="Wilson R.K."/>
            <person name="Brenner S."/>
            <person name="Warren W.C."/>
        </authorList>
    </citation>
    <scope>NUCLEOTIDE SEQUENCE [LARGE SCALE GENOMIC DNA]</scope>
</reference>
<dbReference type="InterPro" id="IPR027640">
    <property type="entry name" value="Kinesin-like_fam"/>
</dbReference>
<dbReference type="InterPro" id="IPR019821">
    <property type="entry name" value="Kinesin_motor_CS"/>
</dbReference>
<dbReference type="STRING" id="7868.ENSCMIP00000003723"/>
<comment type="subcellular location">
    <subcellularLocation>
        <location evidence="1">Cytoplasm</location>
        <location evidence="1">Cytoskeleton</location>
    </subcellularLocation>
</comment>
<dbReference type="GO" id="GO:0008017">
    <property type="term" value="F:microtubule binding"/>
    <property type="evidence" value="ECO:0007669"/>
    <property type="project" value="InterPro"/>
</dbReference>
<accession>A0A4W3GJD6</accession>
<dbReference type="SMART" id="SM00129">
    <property type="entry name" value="KISc"/>
    <property type="match status" value="1"/>
</dbReference>
<keyword evidence="2 5" id="KW-0547">Nucleotide-binding</keyword>
<feature type="binding site" evidence="5">
    <location>
        <begin position="319"/>
        <end position="326"/>
    </location>
    <ligand>
        <name>ATP</name>
        <dbReference type="ChEBI" id="CHEBI:30616"/>
    </ligand>
</feature>
<dbReference type="PRINTS" id="PR00380">
    <property type="entry name" value="KINESINHEAVY"/>
</dbReference>
<dbReference type="InterPro" id="IPR027417">
    <property type="entry name" value="P-loop_NTPase"/>
</dbReference>
<evidence type="ECO:0000256" key="6">
    <source>
        <dbReference type="RuleBase" id="RU000394"/>
    </source>
</evidence>
<dbReference type="OMA" id="AIHIVPA"/>
<protein>
    <recommendedName>
        <fullName evidence="6">Kinesin-like protein</fullName>
    </recommendedName>
</protein>
<dbReference type="Ensembl" id="ENSCMIT00000003868.1">
    <property type="protein sequence ID" value="ENSCMIP00000003723.1"/>
    <property type="gene ID" value="ENSCMIG00000002234.1"/>
</dbReference>
<evidence type="ECO:0000313" key="8">
    <source>
        <dbReference type="Ensembl" id="ENSCMIP00000003723.1"/>
    </source>
</evidence>
<evidence type="ECO:0000256" key="3">
    <source>
        <dbReference type="ARBA" id="ARBA00022840"/>
    </source>
</evidence>
<dbReference type="GO" id="GO:0003777">
    <property type="term" value="F:microtubule motor activity"/>
    <property type="evidence" value="ECO:0007669"/>
    <property type="project" value="InterPro"/>
</dbReference>
<dbReference type="SUPFAM" id="SSF52540">
    <property type="entry name" value="P-loop containing nucleoside triphosphate hydrolases"/>
    <property type="match status" value="1"/>
</dbReference>
<comment type="similarity">
    <text evidence="5 6">Belongs to the TRAFAC class myosin-kinesin ATPase superfamily. Kinesin family.</text>
</comment>
<dbReference type="CDD" id="cd01366">
    <property type="entry name" value="KISc_C_terminal"/>
    <property type="match status" value="1"/>
</dbReference>
<feature type="domain" description="Kinesin motor" evidence="7">
    <location>
        <begin position="236"/>
        <end position="559"/>
    </location>
</feature>
<evidence type="ECO:0000256" key="4">
    <source>
        <dbReference type="ARBA" id="ARBA00023212"/>
    </source>
</evidence>
<evidence type="ECO:0000259" key="7">
    <source>
        <dbReference type="PROSITE" id="PS50067"/>
    </source>
</evidence>
<keyword evidence="3 5" id="KW-0067">ATP-binding</keyword>
<dbReference type="GO" id="GO:0005524">
    <property type="term" value="F:ATP binding"/>
    <property type="evidence" value="ECO:0007669"/>
    <property type="project" value="UniProtKB-UniRule"/>
</dbReference>
<dbReference type="AlphaFoldDB" id="A0A4W3GJD6"/>
<keyword evidence="4" id="KW-0206">Cytoskeleton</keyword>
<keyword evidence="5 6" id="KW-0505">Motor protein</keyword>